<reference evidence="11" key="1">
    <citation type="submission" date="2020-01" db="EMBL/GenBank/DDBJ databases">
        <title>Genome Sequencing of Three Apophysomyces-Like Fungal Strains Confirms a Novel Fungal Genus in the Mucoromycota with divergent Burkholderia-like Endosymbiotic Bacteria.</title>
        <authorList>
            <person name="Stajich J.E."/>
            <person name="Macias A.M."/>
            <person name="Carter-House D."/>
            <person name="Lovett B."/>
            <person name="Kasson L.R."/>
            <person name="Berry K."/>
            <person name="Grigoriev I."/>
            <person name="Chang Y."/>
            <person name="Spatafora J."/>
            <person name="Kasson M.T."/>
        </authorList>
    </citation>
    <scope>NUCLEOTIDE SEQUENCE</scope>
    <source>
        <strain evidence="11">NRRL A-21654</strain>
    </source>
</reference>
<dbReference type="GO" id="GO:0000981">
    <property type="term" value="F:DNA-binding transcription factor activity, RNA polymerase II-specific"/>
    <property type="evidence" value="ECO:0007669"/>
    <property type="project" value="TreeGrafter"/>
</dbReference>
<dbReference type="PROSITE" id="PS00344">
    <property type="entry name" value="GATA_ZN_FINGER_1"/>
    <property type="match status" value="1"/>
</dbReference>
<feature type="compositionally biased region" description="Polar residues" evidence="9">
    <location>
        <begin position="703"/>
        <end position="714"/>
    </location>
</feature>
<keyword evidence="7" id="KW-0539">Nucleus</keyword>
<feature type="compositionally biased region" description="Low complexity" evidence="9">
    <location>
        <begin position="132"/>
        <end position="163"/>
    </location>
</feature>
<dbReference type="InterPro" id="IPR039355">
    <property type="entry name" value="Transcription_factor_GATA"/>
</dbReference>
<evidence type="ECO:0000256" key="9">
    <source>
        <dbReference type="SAM" id="MobiDB-lite"/>
    </source>
</evidence>
<dbReference type="InterPro" id="IPR000679">
    <property type="entry name" value="Znf_GATA"/>
</dbReference>
<evidence type="ECO:0000313" key="12">
    <source>
        <dbReference type="Proteomes" id="UP000605846"/>
    </source>
</evidence>
<evidence type="ECO:0000259" key="10">
    <source>
        <dbReference type="PROSITE" id="PS50114"/>
    </source>
</evidence>
<keyword evidence="5" id="KW-0805">Transcription regulation</keyword>
<gene>
    <name evidence="11" type="ORF">EC973_004907</name>
</gene>
<dbReference type="AlphaFoldDB" id="A0A8H7BSJ9"/>
<dbReference type="SMART" id="SM00401">
    <property type="entry name" value="ZnF_GATA"/>
    <property type="match status" value="2"/>
</dbReference>
<dbReference type="FunFam" id="3.30.50.10:FF:000007">
    <property type="entry name" value="Nitrogen regulatory AreA, N-terminal"/>
    <property type="match status" value="1"/>
</dbReference>
<dbReference type="Pfam" id="PF00320">
    <property type="entry name" value="GATA"/>
    <property type="match status" value="2"/>
</dbReference>
<keyword evidence="6" id="KW-0804">Transcription</keyword>
<dbReference type="OrthoDB" id="515401at2759"/>
<keyword evidence="4" id="KW-0862">Zinc</keyword>
<feature type="domain" description="GATA-type" evidence="10">
    <location>
        <begin position="592"/>
        <end position="639"/>
    </location>
</feature>
<proteinExistence type="predicted"/>
<feature type="region of interest" description="Disordered" evidence="9">
    <location>
        <begin position="123"/>
        <end position="168"/>
    </location>
</feature>
<dbReference type="Proteomes" id="UP000605846">
    <property type="component" value="Unassembled WGS sequence"/>
</dbReference>
<feature type="region of interest" description="Disordered" evidence="9">
    <location>
        <begin position="555"/>
        <end position="591"/>
    </location>
</feature>
<dbReference type="PROSITE" id="PS50114">
    <property type="entry name" value="GATA_ZN_FINGER_2"/>
    <property type="match status" value="2"/>
</dbReference>
<dbReference type="Pfam" id="PF08550">
    <property type="entry name" value="GATA_AreA"/>
    <property type="match status" value="1"/>
</dbReference>
<dbReference type="Gene3D" id="3.30.50.10">
    <property type="entry name" value="Erythroid Transcription Factor GATA-1, subunit A"/>
    <property type="match status" value="2"/>
</dbReference>
<feature type="compositionally biased region" description="Low complexity" evidence="9">
    <location>
        <begin position="202"/>
        <end position="211"/>
    </location>
</feature>
<feature type="domain" description="GATA-type" evidence="10">
    <location>
        <begin position="646"/>
        <end position="699"/>
    </location>
</feature>
<dbReference type="GO" id="GO:0045944">
    <property type="term" value="P:positive regulation of transcription by RNA polymerase II"/>
    <property type="evidence" value="ECO:0007669"/>
    <property type="project" value="TreeGrafter"/>
</dbReference>
<dbReference type="InterPro" id="IPR013860">
    <property type="entry name" value="AreA_GATA"/>
</dbReference>
<dbReference type="GO" id="GO:0008270">
    <property type="term" value="F:zinc ion binding"/>
    <property type="evidence" value="ECO:0007669"/>
    <property type="project" value="UniProtKB-KW"/>
</dbReference>
<feature type="region of interest" description="Disordered" evidence="9">
    <location>
        <begin position="691"/>
        <end position="754"/>
    </location>
</feature>
<dbReference type="PANTHER" id="PTHR10071:SF281">
    <property type="entry name" value="BOX A-BINDING FACTOR-RELATED"/>
    <property type="match status" value="1"/>
</dbReference>
<evidence type="ECO:0000256" key="4">
    <source>
        <dbReference type="ARBA" id="ARBA00022833"/>
    </source>
</evidence>
<keyword evidence="2" id="KW-0479">Metal-binding</keyword>
<evidence type="ECO:0000256" key="3">
    <source>
        <dbReference type="ARBA" id="ARBA00022771"/>
    </source>
</evidence>
<organism evidence="11 12">
    <name type="scientific">Apophysomyces ossiformis</name>
    <dbReference type="NCBI Taxonomy" id="679940"/>
    <lineage>
        <taxon>Eukaryota</taxon>
        <taxon>Fungi</taxon>
        <taxon>Fungi incertae sedis</taxon>
        <taxon>Mucoromycota</taxon>
        <taxon>Mucoromycotina</taxon>
        <taxon>Mucoromycetes</taxon>
        <taxon>Mucorales</taxon>
        <taxon>Mucorineae</taxon>
        <taxon>Mucoraceae</taxon>
        <taxon>Apophysomyces</taxon>
    </lineage>
</organism>
<feature type="region of interest" description="Disordered" evidence="9">
    <location>
        <begin position="187"/>
        <end position="278"/>
    </location>
</feature>
<dbReference type="SUPFAM" id="SSF57716">
    <property type="entry name" value="Glucocorticoid receptor-like (DNA-binding domain)"/>
    <property type="match status" value="2"/>
</dbReference>
<evidence type="ECO:0000256" key="8">
    <source>
        <dbReference type="PROSITE-ProRule" id="PRU00094"/>
    </source>
</evidence>
<dbReference type="PANTHER" id="PTHR10071">
    <property type="entry name" value="TRANSCRIPTION FACTOR GATA FAMILY MEMBER"/>
    <property type="match status" value="1"/>
</dbReference>
<dbReference type="CDD" id="cd00202">
    <property type="entry name" value="ZnF_GATA"/>
    <property type="match status" value="2"/>
</dbReference>
<name>A0A8H7BSJ9_9FUNG</name>
<accession>A0A8H7BSJ9</accession>
<dbReference type="GO" id="GO:0000122">
    <property type="term" value="P:negative regulation of transcription by RNA polymerase II"/>
    <property type="evidence" value="ECO:0007669"/>
    <property type="project" value="TreeGrafter"/>
</dbReference>
<feature type="compositionally biased region" description="Low complexity" evidence="9">
    <location>
        <begin position="250"/>
        <end position="261"/>
    </location>
</feature>
<evidence type="ECO:0000256" key="5">
    <source>
        <dbReference type="ARBA" id="ARBA00023015"/>
    </source>
</evidence>
<evidence type="ECO:0000256" key="2">
    <source>
        <dbReference type="ARBA" id="ARBA00022723"/>
    </source>
</evidence>
<feature type="compositionally biased region" description="Basic residues" evidence="9">
    <location>
        <begin position="236"/>
        <end position="249"/>
    </location>
</feature>
<comment type="subcellular location">
    <subcellularLocation>
        <location evidence="1">Nucleus</location>
    </subcellularLocation>
</comment>
<sequence>MAPILLKIKGNKSFFPFSNLDSEDELSKTWRVCTKVKDSLENGSRLENLSWRLWFLHNVLVDDAKSKSQFKKLSSITTRKLEKDKGSKLSQLQVPTTFDINMKSKANKDKVSKPDAAMIKSNRMDANHKGMPSKSSTSCSQSRSSSSTAAVVKKPAAVPASATTIRPVDAQRSRNLELEYRRMLRQHQLQQQQRLQKRLQQKKSSTSSSTTASTTAPNSLIKGASPSSQSIDHVNIKKKKNNSLARPRKQSQLQQQQQLQQRNRKQQQENQLSYTTVPDRPVTENFVLHRYTSNQTCGQVVELKDIFGYGDMQAFLSSTPGGIPTVELQLDSMLTNAWTGNNSNNFSPMQPVSTSVEFGDHVPQIDSSVTSENAYFHAIHTNFEPSSMVNMNSMATTSLPTTPAEAPENKHIGVGQTSLHPAVPGIAGLSTTTNLPVQSTVLFPSNPTQQQVVSAGSPLTKLPNSVVPADANALPCNDTLQLATETFVENSVLKRNSYSSMTGQLPLASMHNNGSAPVTPITVTTPIYPLQSNAPSALTVPQNSAHHVFYSQSVAQTTSAPASRGTTPPKENNRSKPAIINSTPSEGKSPICSNCETQNTPLWRRSADDQLLCNACGLYWKLHNAPRPRNMKPHATRGKEVCEDDQSQITTCSNCSTTKTPLWRRDIGGAPLCNACGLYLKLHHEKRPLSMKTDVIKKRQRCDNSTQQSAQGNKRQTKKTKQERDQTVSQEQSSAPLPAISPAPVPSSSFVANGHKSSLTVTTGYRF</sequence>
<keyword evidence="12" id="KW-1185">Reference proteome</keyword>
<keyword evidence="3 8" id="KW-0863">Zinc-finger</keyword>
<evidence type="ECO:0000256" key="1">
    <source>
        <dbReference type="ARBA" id="ARBA00004123"/>
    </source>
</evidence>
<dbReference type="GO" id="GO:0000978">
    <property type="term" value="F:RNA polymerase II cis-regulatory region sequence-specific DNA binding"/>
    <property type="evidence" value="ECO:0007669"/>
    <property type="project" value="TreeGrafter"/>
</dbReference>
<evidence type="ECO:0000256" key="7">
    <source>
        <dbReference type="ARBA" id="ARBA00023242"/>
    </source>
</evidence>
<dbReference type="InterPro" id="IPR013088">
    <property type="entry name" value="Znf_NHR/GATA"/>
</dbReference>
<dbReference type="PRINTS" id="PR00619">
    <property type="entry name" value="GATAZNFINGER"/>
</dbReference>
<protein>
    <recommendedName>
        <fullName evidence="10">GATA-type domain-containing protein</fullName>
    </recommendedName>
</protein>
<feature type="compositionally biased region" description="Polar residues" evidence="9">
    <location>
        <begin position="580"/>
        <end position="591"/>
    </location>
</feature>
<dbReference type="GO" id="GO:0005634">
    <property type="term" value="C:nucleus"/>
    <property type="evidence" value="ECO:0007669"/>
    <property type="project" value="UniProtKB-SubCell"/>
</dbReference>
<evidence type="ECO:0000313" key="11">
    <source>
        <dbReference type="EMBL" id="KAF7729139.1"/>
    </source>
</evidence>
<comment type="caution">
    <text evidence="11">The sequence shown here is derived from an EMBL/GenBank/DDBJ whole genome shotgun (WGS) entry which is preliminary data.</text>
</comment>
<dbReference type="EMBL" id="JABAYA010000028">
    <property type="protein sequence ID" value="KAF7729139.1"/>
    <property type="molecule type" value="Genomic_DNA"/>
</dbReference>
<feature type="compositionally biased region" description="Polar residues" evidence="9">
    <location>
        <begin position="555"/>
        <end position="570"/>
    </location>
</feature>
<evidence type="ECO:0000256" key="6">
    <source>
        <dbReference type="ARBA" id="ARBA00023163"/>
    </source>
</evidence>